<dbReference type="InterPro" id="IPR037730">
    <property type="entry name" value="IMP2"/>
</dbReference>
<evidence type="ECO:0000256" key="6">
    <source>
        <dbReference type="ARBA" id="ARBA00022801"/>
    </source>
</evidence>
<keyword evidence="15" id="KW-1185">Reference proteome</keyword>
<evidence type="ECO:0000256" key="10">
    <source>
        <dbReference type="ARBA" id="ARBA00047037"/>
    </source>
</evidence>
<feature type="domain" description="Peptidase S26" evidence="13">
    <location>
        <begin position="90"/>
        <end position="130"/>
    </location>
</feature>
<dbReference type="SUPFAM" id="SSF51306">
    <property type="entry name" value="LexA/Signal peptidase"/>
    <property type="match status" value="1"/>
</dbReference>
<evidence type="ECO:0000313" key="15">
    <source>
        <dbReference type="Proteomes" id="UP000800041"/>
    </source>
</evidence>
<feature type="active site" evidence="11">
    <location>
        <position position="68"/>
    </location>
</feature>
<feature type="active site" evidence="11">
    <location>
        <position position="19"/>
    </location>
</feature>
<proteinExistence type="inferred from homology"/>
<evidence type="ECO:0000256" key="7">
    <source>
        <dbReference type="ARBA" id="ARBA00022989"/>
    </source>
</evidence>
<dbReference type="PROSITE" id="PS00501">
    <property type="entry name" value="SPASE_I_1"/>
    <property type="match status" value="1"/>
</dbReference>
<dbReference type="InterPro" id="IPR000223">
    <property type="entry name" value="Pept_S26A_signal_pept_1"/>
</dbReference>
<feature type="domain" description="Peptidase S26" evidence="13">
    <location>
        <begin position="3"/>
        <end position="81"/>
    </location>
</feature>
<evidence type="ECO:0000259" key="13">
    <source>
        <dbReference type="Pfam" id="PF10502"/>
    </source>
</evidence>
<organism evidence="14 15">
    <name type="scientific">Aulographum hederae CBS 113979</name>
    <dbReference type="NCBI Taxonomy" id="1176131"/>
    <lineage>
        <taxon>Eukaryota</taxon>
        <taxon>Fungi</taxon>
        <taxon>Dikarya</taxon>
        <taxon>Ascomycota</taxon>
        <taxon>Pezizomycotina</taxon>
        <taxon>Dothideomycetes</taxon>
        <taxon>Pleosporomycetidae</taxon>
        <taxon>Aulographales</taxon>
        <taxon>Aulographaceae</taxon>
    </lineage>
</organism>
<dbReference type="GO" id="GO:0004252">
    <property type="term" value="F:serine-type endopeptidase activity"/>
    <property type="evidence" value="ECO:0007669"/>
    <property type="project" value="InterPro"/>
</dbReference>
<evidence type="ECO:0000256" key="8">
    <source>
        <dbReference type="ARBA" id="ARBA00023128"/>
    </source>
</evidence>
<evidence type="ECO:0000256" key="9">
    <source>
        <dbReference type="ARBA" id="ARBA00023136"/>
    </source>
</evidence>
<evidence type="ECO:0000256" key="1">
    <source>
        <dbReference type="ARBA" id="ARBA00004434"/>
    </source>
</evidence>
<dbReference type="NCBIfam" id="TIGR02227">
    <property type="entry name" value="sigpep_I_bact"/>
    <property type="match status" value="1"/>
</dbReference>
<evidence type="ECO:0000256" key="4">
    <source>
        <dbReference type="ARBA" id="ARBA00022692"/>
    </source>
</evidence>
<evidence type="ECO:0000256" key="12">
    <source>
        <dbReference type="RuleBase" id="RU362041"/>
    </source>
</evidence>
<evidence type="ECO:0000256" key="11">
    <source>
        <dbReference type="PIRSR" id="PIRSR600223-1"/>
    </source>
</evidence>
<dbReference type="InterPro" id="IPR019757">
    <property type="entry name" value="Pept_S26A_signal_pept_1_Lys-AS"/>
</dbReference>
<comment type="subunit">
    <text evidence="10">Component of the signal peptidase complex (SPC) composed of a catalytic subunit SEC11 and three accessory subunits SPC1, SPC2 and SPC3. The complex induces a local thinning of the ER membrane which is used to measure the length of the signal peptide (SP) h-region of protein substrates. This ensures the selectivity of the complex towards h-regions shorter than 18-20 amino acids. SPC associates with the translocon complex.</text>
</comment>
<dbReference type="InterPro" id="IPR019756">
    <property type="entry name" value="Pept_S26A_signal_pept_1_Ser-AS"/>
</dbReference>
<gene>
    <name evidence="14" type="ORF">K402DRAFT_295282</name>
</gene>
<evidence type="ECO:0000313" key="14">
    <source>
        <dbReference type="EMBL" id="KAF1992397.1"/>
    </source>
</evidence>
<dbReference type="Gene3D" id="2.10.109.10">
    <property type="entry name" value="Umud Fragment, subunit A"/>
    <property type="match status" value="1"/>
</dbReference>
<dbReference type="Proteomes" id="UP000800041">
    <property type="component" value="Unassembled WGS sequence"/>
</dbReference>
<dbReference type="CDD" id="cd06530">
    <property type="entry name" value="S26_SPase_I"/>
    <property type="match status" value="1"/>
</dbReference>
<dbReference type="GO" id="GO:0006465">
    <property type="term" value="P:signal peptide processing"/>
    <property type="evidence" value="ECO:0007669"/>
    <property type="project" value="InterPro"/>
</dbReference>
<protein>
    <recommendedName>
        <fullName evidence="12">Mitochondrial inner membrane protease subunit</fullName>
        <ecNumber evidence="12">3.4.21.-</ecNumber>
    </recommendedName>
</protein>
<keyword evidence="4" id="KW-0812">Transmembrane</keyword>
<keyword evidence="5 12" id="KW-0999">Mitochondrion inner membrane</keyword>
<dbReference type="OrthoDB" id="9996127at2759"/>
<keyword evidence="7" id="KW-1133">Transmembrane helix</keyword>
<dbReference type="PANTHER" id="PTHR46041">
    <property type="entry name" value="MITOCHONDRIAL INNER MEMBRANE PROTEASE SUBUNIT 2"/>
    <property type="match status" value="1"/>
</dbReference>
<dbReference type="PROSITE" id="PS00760">
    <property type="entry name" value="SPASE_I_2"/>
    <property type="match status" value="1"/>
</dbReference>
<reference evidence="14" key="1">
    <citation type="journal article" date="2020" name="Stud. Mycol.">
        <title>101 Dothideomycetes genomes: a test case for predicting lifestyles and emergence of pathogens.</title>
        <authorList>
            <person name="Haridas S."/>
            <person name="Albert R."/>
            <person name="Binder M."/>
            <person name="Bloem J."/>
            <person name="Labutti K."/>
            <person name="Salamov A."/>
            <person name="Andreopoulos B."/>
            <person name="Baker S."/>
            <person name="Barry K."/>
            <person name="Bills G."/>
            <person name="Bluhm B."/>
            <person name="Cannon C."/>
            <person name="Castanera R."/>
            <person name="Culley D."/>
            <person name="Daum C."/>
            <person name="Ezra D."/>
            <person name="Gonzalez J."/>
            <person name="Henrissat B."/>
            <person name="Kuo A."/>
            <person name="Liang C."/>
            <person name="Lipzen A."/>
            <person name="Lutzoni F."/>
            <person name="Magnuson J."/>
            <person name="Mondo S."/>
            <person name="Nolan M."/>
            <person name="Ohm R."/>
            <person name="Pangilinan J."/>
            <person name="Park H.-J."/>
            <person name="Ramirez L."/>
            <person name="Alfaro M."/>
            <person name="Sun H."/>
            <person name="Tritt A."/>
            <person name="Yoshinaga Y."/>
            <person name="Zwiers L.-H."/>
            <person name="Turgeon B."/>
            <person name="Goodwin S."/>
            <person name="Spatafora J."/>
            <person name="Crous P."/>
            <person name="Grigoriev I."/>
        </authorList>
    </citation>
    <scope>NUCLEOTIDE SEQUENCE</scope>
    <source>
        <strain evidence="14">CBS 113979</strain>
    </source>
</reference>
<evidence type="ECO:0000256" key="3">
    <source>
        <dbReference type="ARBA" id="ARBA00022670"/>
    </source>
</evidence>
<comment type="subcellular location">
    <subcellularLocation>
        <location evidence="1">Mitochondrion inner membrane</location>
        <topology evidence="1">Single-pass membrane protein</topology>
    </subcellularLocation>
</comment>
<accession>A0A6G1HH53</accession>
<dbReference type="GO" id="GO:0006627">
    <property type="term" value="P:protein processing involved in protein targeting to mitochondrion"/>
    <property type="evidence" value="ECO:0007669"/>
    <property type="project" value="InterPro"/>
</dbReference>
<dbReference type="GO" id="GO:0042720">
    <property type="term" value="C:mitochondrial inner membrane peptidase complex"/>
    <property type="evidence" value="ECO:0007669"/>
    <property type="project" value="InterPro"/>
</dbReference>
<dbReference type="AlphaFoldDB" id="A0A6G1HH53"/>
<feature type="non-terminal residue" evidence="14">
    <location>
        <position position="134"/>
    </location>
</feature>
<dbReference type="EMBL" id="ML977137">
    <property type="protein sequence ID" value="KAF1992397.1"/>
    <property type="molecule type" value="Genomic_DNA"/>
</dbReference>
<evidence type="ECO:0000256" key="5">
    <source>
        <dbReference type="ARBA" id="ARBA00022792"/>
    </source>
</evidence>
<name>A0A6G1HH53_9PEZI</name>
<dbReference type="EC" id="3.4.21.-" evidence="12"/>
<keyword evidence="6 12" id="KW-0378">Hydrolase</keyword>
<keyword evidence="8 12" id="KW-0496">Mitochondrion</keyword>
<keyword evidence="3 12" id="KW-0645">Protease</keyword>
<dbReference type="InterPro" id="IPR019533">
    <property type="entry name" value="Peptidase_S26"/>
</dbReference>
<keyword evidence="9" id="KW-0472">Membrane</keyword>
<evidence type="ECO:0000256" key="2">
    <source>
        <dbReference type="ARBA" id="ARBA00007066"/>
    </source>
</evidence>
<dbReference type="PRINTS" id="PR00727">
    <property type="entry name" value="LEADERPTASE"/>
</dbReference>
<sequence>TVLLINDKFLEVCTVRGKSMAPTLSPHYNERGEKDRFLISKFLPDVGLERGDVVAFWKPHNPEELGVKRVIALPGDTVEVAREEYPYRKVVVPFGHVWVEGDNWRESYDSNYYGPISQALIVGKGSYIMWPLDR</sequence>
<dbReference type="InterPro" id="IPR036286">
    <property type="entry name" value="LexA/Signal_pep-like_sf"/>
</dbReference>
<dbReference type="PANTHER" id="PTHR46041:SF2">
    <property type="entry name" value="MITOCHONDRIAL INNER MEMBRANE PROTEASE SUBUNIT 2"/>
    <property type="match status" value="1"/>
</dbReference>
<feature type="non-terminal residue" evidence="14">
    <location>
        <position position="1"/>
    </location>
</feature>
<dbReference type="Pfam" id="PF10502">
    <property type="entry name" value="Peptidase_S26"/>
    <property type="match status" value="2"/>
</dbReference>
<comment type="similarity">
    <text evidence="2">Belongs to the peptidase S26 family. IMP2 subfamily.</text>
</comment>